<feature type="domain" description="HTH tetR-type" evidence="6">
    <location>
        <begin position="217"/>
        <end position="277"/>
    </location>
</feature>
<dbReference type="Pfam" id="PF00440">
    <property type="entry name" value="TetR_N"/>
    <property type="match status" value="2"/>
</dbReference>
<organism evidence="7 8">
    <name type="scientific">Gordonia insulae</name>
    <dbReference type="NCBI Taxonomy" id="2420509"/>
    <lineage>
        <taxon>Bacteria</taxon>
        <taxon>Bacillati</taxon>
        <taxon>Actinomycetota</taxon>
        <taxon>Actinomycetes</taxon>
        <taxon>Mycobacteriales</taxon>
        <taxon>Gordoniaceae</taxon>
        <taxon>Gordonia</taxon>
    </lineage>
</organism>
<dbReference type="InterPro" id="IPR023772">
    <property type="entry name" value="DNA-bd_HTH_TetR-type_CS"/>
</dbReference>
<feature type="DNA-binding region" description="H-T-H motif" evidence="4">
    <location>
        <begin position="39"/>
        <end position="58"/>
    </location>
</feature>
<dbReference type="InterPro" id="IPR001647">
    <property type="entry name" value="HTH_TetR"/>
</dbReference>
<sequence>MTTARADGPYRRTRPKDRKQHILTTAAELFRNEGFHNVGMSDIAAGVGIVPSALYRHYRNKHDLLVASFDESVRRYEEAVDGVDDPLEMTRSIVHVATASQALDLAWSRDNGHLDPDERAAILARIRTVADRAAGIVGADSGPDRVPAHVTTWAMLAVVNWPGHRPLSVSHADQPRMLMAAANAIVTAGRHAVRSRPSPDSAPGPVRSDPAGGLMPLARREALLNTAITMFAVSGYPNVSLDDIGEAVGIAGPSVYNHFGSKLEILVCGIRRAFDVMWLELGQVLGQTADPARALDQLLSGYARFAYAHWDLIAVLLSHTVLLDDDSLALLARTYLEYVSEWRRLQMMCRPELSADEAQTLVDLALAVINGVVRVEALRVPTLPDDACHLAKAVLDASLVEVGV</sequence>
<dbReference type="PANTHER" id="PTHR30055">
    <property type="entry name" value="HTH-TYPE TRANSCRIPTIONAL REGULATOR RUTR"/>
    <property type="match status" value="1"/>
</dbReference>
<dbReference type="AlphaFoldDB" id="A0A3G8JRX2"/>
<name>A0A3G8JRX2_9ACTN</name>
<keyword evidence="8" id="KW-1185">Reference proteome</keyword>
<dbReference type="Gene3D" id="1.10.10.60">
    <property type="entry name" value="Homeodomain-like"/>
    <property type="match status" value="1"/>
</dbReference>
<dbReference type="PRINTS" id="PR00455">
    <property type="entry name" value="HTHTETR"/>
</dbReference>
<proteinExistence type="predicted"/>
<dbReference type="GO" id="GO:0003700">
    <property type="term" value="F:DNA-binding transcription factor activity"/>
    <property type="evidence" value="ECO:0007669"/>
    <property type="project" value="TreeGrafter"/>
</dbReference>
<dbReference type="PROSITE" id="PS50977">
    <property type="entry name" value="HTH_TETR_2"/>
    <property type="match status" value="2"/>
</dbReference>
<keyword evidence="1" id="KW-0805">Transcription regulation</keyword>
<keyword evidence="3" id="KW-0804">Transcription</keyword>
<dbReference type="PROSITE" id="PS01081">
    <property type="entry name" value="HTH_TETR_1"/>
    <property type="match status" value="1"/>
</dbReference>
<feature type="DNA-binding region" description="H-T-H motif" evidence="4">
    <location>
        <begin position="240"/>
        <end position="259"/>
    </location>
</feature>
<accession>A0A3G8JRX2</accession>
<evidence type="ECO:0000256" key="1">
    <source>
        <dbReference type="ARBA" id="ARBA00023015"/>
    </source>
</evidence>
<keyword evidence="2 4" id="KW-0238">DNA-binding</keyword>
<feature type="region of interest" description="Disordered" evidence="5">
    <location>
        <begin position="190"/>
        <end position="211"/>
    </location>
</feature>
<evidence type="ECO:0000256" key="2">
    <source>
        <dbReference type="ARBA" id="ARBA00023125"/>
    </source>
</evidence>
<dbReference type="EMBL" id="CP033972">
    <property type="protein sequence ID" value="AZG46930.1"/>
    <property type="molecule type" value="Genomic_DNA"/>
</dbReference>
<dbReference type="Proteomes" id="UP000271469">
    <property type="component" value="Chromosome"/>
</dbReference>
<dbReference type="KEGG" id="gom:D7316_03535"/>
<protein>
    <submittedName>
        <fullName evidence="7">Transcriptional repressor Mce3R</fullName>
    </submittedName>
</protein>
<evidence type="ECO:0000313" key="8">
    <source>
        <dbReference type="Proteomes" id="UP000271469"/>
    </source>
</evidence>
<evidence type="ECO:0000256" key="5">
    <source>
        <dbReference type="SAM" id="MobiDB-lite"/>
    </source>
</evidence>
<feature type="domain" description="HTH tetR-type" evidence="6">
    <location>
        <begin position="16"/>
        <end position="76"/>
    </location>
</feature>
<evidence type="ECO:0000259" key="6">
    <source>
        <dbReference type="PROSITE" id="PS50977"/>
    </source>
</evidence>
<evidence type="ECO:0000256" key="4">
    <source>
        <dbReference type="PROSITE-ProRule" id="PRU00335"/>
    </source>
</evidence>
<dbReference type="GO" id="GO:0000976">
    <property type="term" value="F:transcription cis-regulatory region binding"/>
    <property type="evidence" value="ECO:0007669"/>
    <property type="project" value="TreeGrafter"/>
</dbReference>
<dbReference type="RefSeq" id="WP_164473809.1">
    <property type="nucleotide sequence ID" value="NZ_CP033972.1"/>
</dbReference>
<dbReference type="PANTHER" id="PTHR30055:SF234">
    <property type="entry name" value="HTH-TYPE TRANSCRIPTIONAL REGULATOR BETI"/>
    <property type="match status" value="1"/>
</dbReference>
<dbReference type="InterPro" id="IPR009057">
    <property type="entry name" value="Homeodomain-like_sf"/>
</dbReference>
<evidence type="ECO:0000256" key="3">
    <source>
        <dbReference type="ARBA" id="ARBA00023163"/>
    </source>
</evidence>
<dbReference type="SUPFAM" id="SSF46689">
    <property type="entry name" value="Homeodomain-like"/>
    <property type="match status" value="2"/>
</dbReference>
<reference evidence="7 8" key="1">
    <citation type="submission" date="2018-11" db="EMBL/GenBank/DDBJ databases">
        <title>Gordonia insulae sp. nov., isolated from an island soil.</title>
        <authorList>
            <person name="Kim Y.S."/>
            <person name="Kim S.B."/>
        </authorList>
    </citation>
    <scope>NUCLEOTIDE SEQUENCE [LARGE SCALE GENOMIC DNA]</scope>
    <source>
        <strain evidence="7 8">MMS17-SY073</strain>
    </source>
</reference>
<evidence type="ECO:0000313" key="7">
    <source>
        <dbReference type="EMBL" id="AZG46930.1"/>
    </source>
</evidence>
<dbReference type="InterPro" id="IPR050109">
    <property type="entry name" value="HTH-type_TetR-like_transc_reg"/>
</dbReference>
<dbReference type="Gene3D" id="1.10.357.10">
    <property type="entry name" value="Tetracycline Repressor, domain 2"/>
    <property type="match status" value="2"/>
</dbReference>
<gene>
    <name evidence="7" type="primary">mce3R_3</name>
    <name evidence="7" type="ORF">D7316_03535</name>
</gene>